<dbReference type="InterPro" id="IPR011009">
    <property type="entry name" value="Kinase-like_dom_sf"/>
</dbReference>
<gene>
    <name evidence="9" type="ORF">AKJ09_10459</name>
</gene>
<organism evidence="9 10">
    <name type="scientific">Labilithrix luteola</name>
    <dbReference type="NCBI Taxonomy" id="1391654"/>
    <lineage>
        <taxon>Bacteria</taxon>
        <taxon>Pseudomonadati</taxon>
        <taxon>Myxococcota</taxon>
        <taxon>Polyangia</taxon>
        <taxon>Polyangiales</taxon>
        <taxon>Labilitrichaceae</taxon>
        <taxon>Labilithrix</taxon>
    </lineage>
</organism>
<dbReference type="GO" id="GO:0005524">
    <property type="term" value="F:ATP binding"/>
    <property type="evidence" value="ECO:0007669"/>
    <property type="project" value="UniProtKB-UniRule"/>
</dbReference>
<evidence type="ECO:0000256" key="7">
    <source>
        <dbReference type="PROSITE-ProRule" id="PRU10141"/>
    </source>
</evidence>
<evidence type="ECO:0000313" key="9">
    <source>
        <dbReference type="EMBL" id="AKV03796.1"/>
    </source>
</evidence>
<dbReference type="PROSITE" id="PS00109">
    <property type="entry name" value="PROTEIN_KINASE_TYR"/>
    <property type="match status" value="1"/>
</dbReference>
<evidence type="ECO:0000256" key="3">
    <source>
        <dbReference type="ARBA" id="ARBA00022679"/>
    </source>
</evidence>
<dbReference type="Proteomes" id="UP000064967">
    <property type="component" value="Chromosome"/>
</dbReference>
<dbReference type="AlphaFoldDB" id="A0A0K1QDE9"/>
<keyword evidence="9" id="KW-0723">Serine/threonine-protein kinase</keyword>
<accession>A0A0K1QDE9</accession>
<proteinExistence type="inferred from homology"/>
<keyword evidence="3" id="KW-0808">Transferase</keyword>
<dbReference type="PROSITE" id="PS50011">
    <property type="entry name" value="PROTEIN_KINASE_DOM"/>
    <property type="match status" value="1"/>
</dbReference>
<dbReference type="SUPFAM" id="SSF56112">
    <property type="entry name" value="Protein kinase-like (PK-like)"/>
    <property type="match status" value="1"/>
</dbReference>
<dbReference type="EC" id="2.7.11.1" evidence="2"/>
<dbReference type="PATRIC" id="fig|1391654.3.peg.10597"/>
<dbReference type="Gene3D" id="3.30.200.20">
    <property type="entry name" value="Phosphorylase Kinase, domain 1"/>
    <property type="match status" value="1"/>
</dbReference>
<dbReference type="CDD" id="cd14014">
    <property type="entry name" value="STKc_PknB_like"/>
    <property type="match status" value="1"/>
</dbReference>
<reference evidence="9 10" key="1">
    <citation type="submission" date="2015-08" db="EMBL/GenBank/DDBJ databases">
        <authorList>
            <person name="Babu N.S."/>
            <person name="Beckwith C.J."/>
            <person name="Beseler K.G."/>
            <person name="Brison A."/>
            <person name="Carone J.V."/>
            <person name="Caskin T.P."/>
            <person name="Diamond M."/>
            <person name="Durham M.E."/>
            <person name="Foxe J.M."/>
            <person name="Go M."/>
            <person name="Henderson B.A."/>
            <person name="Jones I.B."/>
            <person name="McGettigan J.A."/>
            <person name="Micheletti S.J."/>
            <person name="Nasrallah M.E."/>
            <person name="Ortiz D."/>
            <person name="Piller C.R."/>
            <person name="Privatt S.R."/>
            <person name="Schneider S.L."/>
            <person name="Sharp S."/>
            <person name="Smith T.C."/>
            <person name="Stanton J.D."/>
            <person name="Ullery H.E."/>
            <person name="Wilson R.J."/>
            <person name="Serrano M.G."/>
            <person name="Buck G."/>
            <person name="Lee V."/>
            <person name="Wang Y."/>
            <person name="Carvalho R."/>
            <person name="Voegtly L."/>
            <person name="Shi R."/>
            <person name="Duckworth R."/>
            <person name="Johnson A."/>
            <person name="Loviza R."/>
            <person name="Walstead R."/>
            <person name="Shah Z."/>
            <person name="Kiflezghi M."/>
            <person name="Wade K."/>
            <person name="Ball S.L."/>
            <person name="Bradley K.W."/>
            <person name="Asai D.J."/>
            <person name="Bowman C.A."/>
            <person name="Russell D.A."/>
            <person name="Pope W.H."/>
            <person name="Jacobs-Sera D."/>
            <person name="Hendrix R.W."/>
            <person name="Hatfull G.F."/>
        </authorList>
    </citation>
    <scope>NUCLEOTIDE SEQUENCE [LARGE SCALE GENOMIC DNA]</scope>
    <source>
        <strain evidence="9 10">DSM 27648</strain>
    </source>
</reference>
<evidence type="ECO:0000256" key="1">
    <source>
        <dbReference type="ARBA" id="ARBA00010886"/>
    </source>
</evidence>
<comment type="similarity">
    <text evidence="1">Belongs to the protein kinase superfamily. NEK Ser/Thr protein kinase family. NIMA subfamily.</text>
</comment>
<dbReference type="KEGG" id="llu:AKJ09_10459"/>
<dbReference type="GO" id="GO:0004674">
    <property type="term" value="F:protein serine/threonine kinase activity"/>
    <property type="evidence" value="ECO:0007669"/>
    <property type="project" value="UniProtKB-KW"/>
</dbReference>
<dbReference type="Gene3D" id="1.10.510.10">
    <property type="entry name" value="Transferase(Phosphotransferase) domain 1"/>
    <property type="match status" value="1"/>
</dbReference>
<dbReference type="Pfam" id="PF00069">
    <property type="entry name" value="Pkinase"/>
    <property type="match status" value="1"/>
</dbReference>
<sequence>MMAMQNPASSSLPISGPKYSLLAELGRGGMATAYLAAIQGPGGFNKLVVVKRLRPALASEADFLRMFLEEARLSARIDHPNVVHTTEVGFDGEHHFIAMEFLDGQSLESIVRRLAKLRKDQEGEAQSDAGGEFDMPLKLHLHVIAQMLQGLDFAHELKDFDGIPLNVVHRDVSPHNVMVTYEGHVKLLDFGIAKAADSTGDTRTGVMKGKCAYMPAEQFGGKQIDRRADVFAVGVILWQALAGRRLWKGLSDAEIFQRVATGNIPPRAACGRFLPSSTPFV</sequence>
<keyword evidence="10" id="KW-1185">Reference proteome</keyword>
<dbReference type="PANTHER" id="PTHR43671">
    <property type="entry name" value="SERINE/THREONINE-PROTEIN KINASE NEK"/>
    <property type="match status" value="1"/>
</dbReference>
<dbReference type="EMBL" id="CP012333">
    <property type="protein sequence ID" value="AKV03796.1"/>
    <property type="molecule type" value="Genomic_DNA"/>
</dbReference>
<evidence type="ECO:0000259" key="8">
    <source>
        <dbReference type="PROSITE" id="PS50011"/>
    </source>
</evidence>
<evidence type="ECO:0000256" key="5">
    <source>
        <dbReference type="ARBA" id="ARBA00022777"/>
    </source>
</evidence>
<dbReference type="InterPro" id="IPR008266">
    <property type="entry name" value="Tyr_kinase_AS"/>
</dbReference>
<name>A0A0K1QDE9_9BACT</name>
<evidence type="ECO:0000313" key="10">
    <source>
        <dbReference type="Proteomes" id="UP000064967"/>
    </source>
</evidence>
<dbReference type="PANTHER" id="PTHR43671:SF13">
    <property type="entry name" value="SERINE_THREONINE-PROTEIN KINASE NEK2"/>
    <property type="match status" value="1"/>
</dbReference>
<keyword evidence="5 9" id="KW-0418">Kinase</keyword>
<evidence type="ECO:0000256" key="4">
    <source>
        <dbReference type="ARBA" id="ARBA00022741"/>
    </source>
</evidence>
<evidence type="ECO:0000256" key="2">
    <source>
        <dbReference type="ARBA" id="ARBA00012513"/>
    </source>
</evidence>
<dbReference type="PROSITE" id="PS00107">
    <property type="entry name" value="PROTEIN_KINASE_ATP"/>
    <property type="match status" value="1"/>
</dbReference>
<protein>
    <recommendedName>
        <fullName evidence="2">non-specific serine/threonine protein kinase</fullName>
        <ecNumber evidence="2">2.7.11.1</ecNumber>
    </recommendedName>
</protein>
<dbReference type="InterPro" id="IPR017441">
    <property type="entry name" value="Protein_kinase_ATP_BS"/>
</dbReference>
<dbReference type="InterPro" id="IPR050660">
    <property type="entry name" value="NEK_Ser/Thr_kinase"/>
</dbReference>
<dbReference type="InterPro" id="IPR000719">
    <property type="entry name" value="Prot_kinase_dom"/>
</dbReference>
<dbReference type="STRING" id="1391654.AKJ09_10459"/>
<keyword evidence="4 7" id="KW-0547">Nucleotide-binding</keyword>
<feature type="binding site" evidence="7">
    <location>
        <position position="51"/>
    </location>
    <ligand>
        <name>ATP</name>
        <dbReference type="ChEBI" id="CHEBI:30616"/>
    </ligand>
</feature>
<feature type="domain" description="Protein kinase" evidence="8">
    <location>
        <begin position="19"/>
        <end position="281"/>
    </location>
</feature>
<keyword evidence="6 7" id="KW-0067">ATP-binding</keyword>
<evidence type="ECO:0000256" key="6">
    <source>
        <dbReference type="ARBA" id="ARBA00022840"/>
    </source>
</evidence>